<dbReference type="Proteomes" id="UP001642540">
    <property type="component" value="Unassembled WGS sequence"/>
</dbReference>
<evidence type="ECO:0000256" key="1">
    <source>
        <dbReference type="ARBA" id="ARBA00004123"/>
    </source>
</evidence>
<dbReference type="EMBL" id="CAXLJM020000103">
    <property type="protein sequence ID" value="CAL8133953.1"/>
    <property type="molecule type" value="Genomic_DNA"/>
</dbReference>
<reference evidence="4 5" key="1">
    <citation type="submission" date="2024-08" db="EMBL/GenBank/DDBJ databases">
        <authorList>
            <person name="Cucini C."/>
            <person name="Frati F."/>
        </authorList>
    </citation>
    <scope>NUCLEOTIDE SEQUENCE [LARGE SCALE GENOMIC DNA]</scope>
</reference>
<dbReference type="InterPro" id="IPR016197">
    <property type="entry name" value="Chromo-like_dom_sf"/>
</dbReference>
<protein>
    <recommendedName>
        <fullName evidence="3">Chromo shadow domain-containing protein</fullName>
    </recommendedName>
</protein>
<organism evidence="4 5">
    <name type="scientific">Orchesella dallaii</name>
    <dbReference type="NCBI Taxonomy" id="48710"/>
    <lineage>
        <taxon>Eukaryota</taxon>
        <taxon>Metazoa</taxon>
        <taxon>Ecdysozoa</taxon>
        <taxon>Arthropoda</taxon>
        <taxon>Hexapoda</taxon>
        <taxon>Collembola</taxon>
        <taxon>Entomobryomorpha</taxon>
        <taxon>Entomobryoidea</taxon>
        <taxon>Orchesellidae</taxon>
        <taxon>Orchesellinae</taxon>
        <taxon>Orchesella</taxon>
    </lineage>
</organism>
<dbReference type="Gene3D" id="2.40.50.40">
    <property type="match status" value="1"/>
</dbReference>
<evidence type="ECO:0000313" key="4">
    <source>
        <dbReference type="EMBL" id="CAL8133953.1"/>
    </source>
</evidence>
<evidence type="ECO:0000256" key="2">
    <source>
        <dbReference type="ARBA" id="ARBA00023242"/>
    </source>
</evidence>
<gene>
    <name evidence="4" type="ORF">ODALV1_LOCUS25293</name>
</gene>
<dbReference type="Pfam" id="PF01393">
    <property type="entry name" value="Chromo_shadow"/>
    <property type="match status" value="1"/>
</dbReference>
<dbReference type="InterPro" id="IPR008251">
    <property type="entry name" value="Chromo_shadow_dom"/>
</dbReference>
<keyword evidence="5" id="KW-1185">Reference proteome</keyword>
<keyword evidence="2" id="KW-0539">Nucleus</keyword>
<evidence type="ECO:0000313" key="5">
    <source>
        <dbReference type="Proteomes" id="UP001642540"/>
    </source>
</evidence>
<dbReference type="SUPFAM" id="SSF54160">
    <property type="entry name" value="Chromo domain-like"/>
    <property type="match status" value="1"/>
</dbReference>
<name>A0ABP1RRH3_9HEXA</name>
<comment type="caution">
    <text evidence="4">The sequence shown here is derived from an EMBL/GenBank/DDBJ whole genome shotgun (WGS) entry which is preliminary data.</text>
</comment>
<proteinExistence type="predicted"/>
<sequence>MGPSAFEKGLRPMKIVAVSWDRKNNIIFKMKWEGAKRLDWVLAEETNLLCPLIVIRFYESSELWKGSYPPSMEQWGIIQ</sequence>
<accession>A0ABP1RRH3</accession>
<feature type="domain" description="Chromo shadow" evidence="3">
    <location>
        <begin position="4"/>
        <end position="67"/>
    </location>
</feature>
<evidence type="ECO:0000259" key="3">
    <source>
        <dbReference type="SMART" id="SM00300"/>
    </source>
</evidence>
<comment type="subcellular location">
    <subcellularLocation>
        <location evidence="1">Nucleus</location>
    </subcellularLocation>
</comment>
<dbReference type="SMART" id="SM00300">
    <property type="entry name" value="ChSh"/>
    <property type="match status" value="1"/>
</dbReference>